<reference evidence="1" key="1">
    <citation type="submission" date="2019-01" db="EMBL/GenBank/DDBJ databases">
        <title>Draft genome sequences of three monokaryotic isolates of the white-rot basidiomycete fungus Dichomitus squalens.</title>
        <authorList>
            <consortium name="DOE Joint Genome Institute"/>
            <person name="Lopez S.C."/>
            <person name="Andreopoulos B."/>
            <person name="Pangilinan J."/>
            <person name="Lipzen A."/>
            <person name="Riley R."/>
            <person name="Ahrendt S."/>
            <person name="Ng V."/>
            <person name="Barry K."/>
            <person name="Daum C."/>
            <person name="Grigoriev I.V."/>
            <person name="Hilden K.S."/>
            <person name="Makela M.R."/>
            <person name="de Vries R.P."/>
        </authorList>
    </citation>
    <scope>NUCLEOTIDE SEQUENCE [LARGE SCALE GENOMIC DNA]</scope>
    <source>
        <strain evidence="1">OM18370.1</strain>
    </source>
</reference>
<name>A0A4Q9MPL0_9APHY</name>
<gene>
    <name evidence="1" type="ORF">BD311DRAFT_272514</name>
</gene>
<protein>
    <submittedName>
        <fullName evidence="1">Uncharacterized protein</fullName>
    </submittedName>
</protein>
<dbReference type="EMBL" id="ML143413">
    <property type="protein sequence ID" value="TBU29455.1"/>
    <property type="molecule type" value="Genomic_DNA"/>
</dbReference>
<proteinExistence type="predicted"/>
<accession>A0A4Q9MPL0</accession>
<sequence length="187" mass="20880">MSTATPMPEQGRAGLSLPSPINMDWTFPDRDVPLPVYLLVQAPSSPTSSSLAGVGPAQTWRDLHWSLSWQPAEGAWRHVQVDMYDVKTDPAPQPRYVFWGARTTTADAAAEGSAARLELGTLARDERRRVEQMAWEVPVMYPNGEWNCQNWVRGLFERMVEAGLVKQERVDEVVKVAETVHGDLPVP</sequence>
<dbReference type="Proteomes" id="UP000292957">
    <property type="component" value="Unassembled WGS sequence"/>
</dbReference>
<dbReference type="AlphaFoldDB" id="A0A4Q9MPL0"/>
<dbReference type="OMA" id="PVMYPNG"/>
<dbReference type="OrthoDB" id="37659at2759"/>
<evidence type="ECO:0000313" key="1">
    <source>
        <dbReference type="EMBL" id="TBU29455.1"/>
    </source>
</evidence>
<organism evidence="1">
    <name type="scientific">Dichomitus squalens</name>
    <dbReference type="NCBI Taxonomy" id="114155"/>
    <lineage>
        <taxon>Eukaryota</taxon>
        <taxon>Fungi</taxon>
        <taxon>Dikarya</taxon>
        <taxon>Basidiomycota</taxon>
        <taxon>Agaricomycotina</taxon>
        <taxon>Agaricomycetes</taxon>
        <taxon>Polyporales</taxon>
        <taxon>Polyporaceae</taxon>
        <taxon>Dichomitus</taxon>
    </lineage>
</organism>